<gene>
    <name evidence="4" type="ordered locus">Caka_0403</name>
</gene>
<dbReference type="InterPro" id="IPR036291">
    <property type="entry name" value="NAD(P)-bd_dom_sf"/>
</dbReference>
<dbReference type="Pfam" id="PF08666">
    <property type="entry name" value="SAF"/>
    <property type="match status" value="1"/>
</dbReference>
<evidence type="ECO:0000313" key="5">
    <source>
        <dbReference type="Proteomes" id="UP000000925"/>
    </source>
</evidence>
<reference evidence="4 5" key="1">
    <citation type="journal article" date="2010" name="Stand. Genomic Sci.">
        <title>Complete genome sequence of Coraliomargarita akajimensis type strain (04OKA010-24).</title>
        <authorList>
            <person name="Mavromatis K."/>
            <person name="Abt B."/>
            <person name="Brambilla E."/>
            <person name="Lapidus A."/>
            <person name="Copeland A."/>
            <person name="Deshpande S."/>
            <person name="Nolan M."/>
            <person name="Lucas S."/>
            <person name="Tice H."/>
            <person name="Cheng J.F."/>
            <person name="Han C."/>
            <person name="Detter J.C."/>
            <person name="Woyke T."/>
            <person name="Goodwin L."/>
            <person name="Pitluck S."/>
            <person name="Held B."/>
            <person name="Brettin T."/>
            <person name="Tapia R."/>
            <person name="Ivanova N."/>
            <person name="Mikhailova N."/>
            <person name="Pati A."/>
            <person name="Liolios K."/>
            <person name="Chen A."/>
            <person name="Palaniappan K."/>
            <person name="Land M."/>
            <person name="Hauser L."/>
            <person name="Chang Y.J."/>
            <person name="Jeffries C.D."/>
            <person name="Rohde M."/>
            <person name="Goker M."/>
            <person name="Bristow J."/>
            <person name="Eisen J.A."/>
            <person name="Markowitz V."/>
            <person name="Hugenholtz P."/>
            <person name="Klenk H.P."/>
            <person name="Kyrpides N.C."/>
        </authorList>
    </citation>
    <scope>NUCLEOTIDE SEQUENCE [LARGE SCALE GENOMIC DNA]</scope>
    <source>
        <strain evidence="5">DSM 45221 / IAM 15411 / JCM 23193 / KCTC 12865</strain>
    </source>
</reference>
<proteinExistence type="predicted"/>
<dbReference type="SUPFAM" id="SSF51735">
    <property type="entry name" value="NAD(P)-binding Rossmann-fold domains"/>
    <property type="match status" value="1"/>
</dbReference>
<feature type="domain" description="SAF" evidence="2">
    <location>
        <begin position="348"/>
        <end position="408"/>
    </location>
</feature>
<dbReference type="HOGENOM" id="CLU_046102_0_0_0"/>
<feature type="domain" description="Oxidoreductase DRL-like catalytic" evidence="3">
    <location>
        <begin position="159"/>
        <end position="319"/>
    </location>
</feature>
<dbReference type="PANTHER" id="PTHR37850">
    <property type="entry name" value="STRU PROTEIN"/>
    <property type="match status" value="1"/>
</dbReference>
<dbReference type="Proteomes" id="UP000000925">
    <property type="component" value="Chromosome"/>
</dbReference>
<organism evidence="4 5">
    <name type="scientific">Coraliomargarita akajimensis (strain DSM 45221 / IAM 15411 / JCM 23193 / KCTC 12865 / 04OKA010-24)</name>
    <dbReference type="NCBI Taxonomy" id="583355"/>
    <lineage>
        <taxon>Bacteria</taxon>
        <taxon>Pseudomonadati</taxon>
        <taxon>Verrucomicrobiota</taxon>
        <taxon>Opitutia</taxon>
        <taxon>Puniceicoccales</taxon>
        <taxon>Coraliomargaritaceae</taxon>
        <taxon>Coraliomargarita</taxon>
    </lineage>
</organism>
<accession>D5EMM2</accession>
<dbReference type="eggNOG" id="COG4091">
    <property type="taxonomic scope" value="Bacteria"/>
</dbReference>
<feature type="domain" description="Aspartate/homoserine dehydrogenase NAD-binding" evidence="1">
    <location>
        <begin position="24"/>
        <end position="154"/>
    </location>
</feature>
<evidence type="ECO:0000313" key="4">
    <source>
        <dbReference type="EMBL" id="ADE53428.1"/>
    </source>
</evidence>
<dbReference type="CDD" id="cd11616">
    <property type="entry name" value="SAF_DH_OX_like"/>
    <property type="match status" value="1"/>
</dbReference>
<dbReference type="GO" id="GO:0050661">
    <property type="term" value="F:NADP binding"/>
    <property type="evidence" value="ECO:0007669"/>
    <property type="project" value="InterPro"/>
</dbReference>
<dbReference type="PANTHER" id="PTHR37850:SF1">
    <property type="entry name" value="SAF DOMAIN PROTEIN"/>
    <property type="match status" value="1"/>
</dbReference>
<dbReference type="InterPro" id="IPR048423">
    <property type="entry name" value="DRL_cat"/>
</dbReference>
<dbReference type="Pfam" id="PF21135">
    <property type="entry name" value="DRL_cat"/>
    <property type="match status" value="1"/>
</dbReference>
<dbReference type="InterPro" id="IPR013974">
    <property type="entry name" value="SAF"/>
</dbReference>
<evidence type="ECO:0000259" key="2">
    <source>
        <dbReference type="Pfam" id="PF08666"/>
    </source>
</evidence>
<dbReference type="EMBL" id="CP001998">
    <property type="protein sequence ID" value="ADE53428.1"/>
    <property type="molecule type" value="Genomic_DNA"/>
</dbReference>
<dbReference type="OrthoDB" id="9777844at2"/>
<dbReference type="RefSeq" id="WP_013042153.1">
    <property type="nucleotide sequence ID" value="NC_014008.1"/>
</dbReference>
<dbReference type="STRING" id="583355.Caka_0403"/>
<dbReference type="Gene3D" id="3.40.50.720">
    <property type="entry name" value="NAD(P)-binding Rossmann-like Domain"/>
    <property type="match status" value="1"/>
</dbReference>
<sequence length="427" mass="46035">MIIVDTRLKAREAAGNPIQVGILGAGEMSLGLVNQIERHIPGMRVAAIYNRTLEKAQHLYRVAGAGEALVCDHSNQVDDAIAVSKPVVCQSPDTVIQAERIDVVVEMTGTIDLAFSWIVSAFASGKNVVSFNAELDAAVGVYLQQQARARGVRYTLGDGDQPGVTLNLYRYVSAMGMQPLVCGNNKGMLDHYRTPETQKGFAEQTGMSVDMVTSFADGTKVSLEQASIANATGMQVARRGMIAIEYDGMVDDLTGRYDVDELKALGGIVEMVVGGKPGPGVFVFATTDDPVLQRFMEYGKLGKGPLYSFYTPYHLLFIDLPFSIARLVDFDDGTLDARDQLSVEVLSTAKRDLKAGEVLDGIGGFTVYGECENHVAVQSEKLLPIAFSKGKTLLRDIPKDSAVTWADVAEKPSTAVELAYQSICSNS</sequence>
<protein>
    <submittedName>
        <fullName evidence="4">SAF domain protein</fullName>
    </submittedName>
</protein>
<evidence type="ECO:0000259" key="1">
    <source>
        <dbReference type="Pfam" id="PF03447"/>
    </source>
</evidence>
<evidence type="ECO:0000259" key="3">
    <source>
        <dbReference type="Pfam" id="PF21135"/>
    </source>
</evidence>
<dbReference type="GO" id="GO:0016491">
    <property type="term" value="F:oxidoreductase activity"/>
    <property type="evidence" value="ECO:0007669"/>
    <property type="project" value="InterPro"/>
</dbReference>
<dbReference type="InterPro" id="IPR005106">
    <property type="entry name" value="Asp/hSer_DH_NAD-bd"/>
</dbReference>
<dbReference type="Pfam" id="PF03447">
    <property type="entry name" value="NAD_binding_3"/>
    <property type="match status" value="1"/>
</dbReference>
<keyword evidence="5" id="KW-1185">Reference proteome</keyword>
<name>D5EMM2_CORAD</name>
<dbReference type="KEGG" id="caa:Caka_0403"/>
<dbReference type="AlphaFoldDB" id="D5EMM2"/>